<organism evidence="2 3">
    <name type="scientific">Candidatus Methylumidiphilus alinenensis</name>
    <dbReference type="NCBI Taxonomy" id="2202197"/>
    <lineage>
        <taxon>Bacteria</taxon>
        <taxon>Pseudomonadati</taxon>
        <taxon>Pseudomonadota</taxon>
        <taxon>Gammaproteobacteria</taxon>
        <taxon>Methylococcales</taxon>
        <taxon>Candidatus Methylumidiphilus</taxon>
    </lineage>
</organism>
<accession>A0A2W4Q8Q1</accession>
<dbReference type="InterPro" id="IPR036514">
    <property type="entry name" value="SGNH_hydro_sf"/>
</dbReference>
<feature type="transmembrane region" description="Helical" evidence="1">
    <location>
        <begin position="12"/>
        <end position="29"/>
    </location>
</feature>
<gene>
    <name evidence="2" type="ORF">DM484_31085</name>
</gene>
<dbReference type="EMBL" id="QJPH01000597">
    <property type="protein sequence ID" value="PZN68702.1"/>
    <property type="molecule type" value="Genomic_DNA"/>
</dbReference>
<dbReference type="Gene3D" id="3.40.50.1110">
    <property type="entry name" value="SGNH hydrolase"/>
    <property type="match status" value="1"/>
</dbReference>
<name>A0A2W4Q8Q1_9GAMM</name>
<evidence type="ECO:0000256" key="1">
    <source>
        <dbReference type="SAM" id="Phobius"/>
    </source>
</evidence>
<sequence>MKNTELSVKPWIMWLAMFLLMALLAHVIIESTVQLILANHSGIWRYLSEFRNNAQKDGLSLDQYGKKVGLDAYHGWGKADVRVYEPSSNLDNIKTILFVGDSVTAGHDVKAGEEDYPARISAMLGDKGVRVVNLAVRGYGVDQMWLKLLTTAGKYHPDAIVFAYIPHDLIRPGNDFNFGLPKPRFRFSGSHGKLALAEDIAEFNQGYDDARSSFRLSWWFISYYWKNKEYYVPALFTDYYTRLYRLIGDGLAQLSQEWKIPVVVVKLTNIDDFKGSGKLVQLAASGLVHPTGWQSAKLSYLDLDPCVKPKALAQQVDFDKEFYHHPGPVGHTLMAECLGDYIDSKLISQGR</sequence>
<evidence type="ECO:0000313" key="2">
    <source>
        <dbReference type="EMBL" id="PZN68702.1"/>
    </source>
</evidence>
<comment type="caution">
    <text evidence="2">The sequence shown here is derived from an EMBL/GenBank/DDBJ whole genome shotgun (WGS) entry which is preliminary data.</text>
</comment>
<protein>
    <submittedName>
        <fullName evidence="2">Uncharacterized protein</fullName>
    </submittedName>
</protein>
<dbReference type="AlphaFoldDB" id="A0A2W4Q8Q1"/>
<reference evidence="2 3" key="1">
    <citation type="journal article" date="2018" name="Aquat. Microb. Ecol.">
        <title>Gammaproteobacterial methanotrophs dominate.</title>
        <authorList>
            <person name="Rissanen A.J."/>
            <person name="Saarenheimo J."/>
            <person name="Tiirola M."/>
            <person name="Peura S."/>
            <person name="Aalto S.L."/>
            <person name="Karvinen A."/>
            <person name="Nykanen H."/>
        </authorList>
    </citation>
    <scope>NUCLEOTIDE SEQUENCE [LARGE SCALE GENOMIC DNA]</scope>
    <source>
        <strain evidence="2">AMbin10</strain>
    </source>
</reference>
<proteinExistence type="predicted"/>
<dbReference type="SUPFAM" id="SSF52266">
    <property type="entry name" value="SGNH hydrolase"/>
    <property type="match status" value="1"/>
</dbReference>
<keyword evidence="1" id="KW-0812">Transmembrane</keyword>
<dbReference type="CDD" id="cd00229">
    <property type="entry name" value="SGNH_hydrolase"/>
    <property type="match status" value="1"/>
</dbReference>
<keyword evidence="1" id="KW-1133">Transmembrane helix</keyword>
<dbReference type="GO" id="GO:0016788">
    <property type="term" value="F:hydrolase activity, acting on ester bonds"/>
    <property type="evidence" value="ECO:0007669"/>
    <property type="project" value="UniProtKB-ARBA"/>
</dbReference>
<keyword evidence="1" id="KW-0472">Membrane</keyword>
<dbReference type="Proteomes" id="UP000249396">
    <property type="component" value="Unassembled WGS sequence"/>
</dbReference>
<evidence type="ECO:0000313" key="3">
    <source>
        <dbReference type="Proteomes" id="UP000249396"/>
    </source>
</evidence>